<proteinExistence type="predicted"/>
<feature type="transmembrane region" description="Helical" evidence="1">
    <location>
        <begin position="59"/>
        <end position="78"/>
    </location>
</feature>
<evidence type="ECO:0000313" key="2">
    <source>
        <dbReference type="EMBL" id="GIY60611.1"/>
    </source>
</evidence>
<comment type="caution">
    <text evidence="2">The sequence shown here is derived from an EMBL/GenBank/DDBJ whole genome shotgun (WGS) entry which is preliminary data.</text>
</comment>
<keyword evidence="1" id="KW-0812">Transmembrane</keyword>
<organism evidence="2 3">
    <name type="scientific">Caerostris extrusa</name>
    <name type="common">Bark spider</name>
    <name type="synonym">Caerostris bankana</name>
    <dbReference type="NCBI Taxonomy" id="172846"/>
    <lineage>
        <taxon>Eukaryota</taxon>
        <taxon>Metazoa</taxon>
        <taxon>Ecdysozoa</taxon>
        <taxon>Arthropoda</taxon>
        <taxon>Chelicerata</taxon>
        <taxon>Arachnida</taxon>
        <taxon>Araneae</taxon>
        <taxon>Araneomorphae</taxon>
        <taxon>Entelegynae</taxon>
        <taxon>Araneoidea</taxon>
        <taxon>Araneidae</taxon>
        <taxon>Caerostris</taxon>
    </lineage>
</organism>
<keyword evidence="1" id="KW-0472">Membrane</keyword>
<accession>A0AAV4URS7</accession>
<name>A0AAV4URS7_CAEEX</name>
<evidence type="ECO:0000256" key="1">
    <source>
        <dbReference type="SAM" id="Phobius"/>
    </source>
</evidence>
<dbReference type="Proteomes" id="UP001054945">
    <property type="component" value="Unassembled WGS sequence"/>
</dbReference>
<dbReference type="EMBL" id="BPLR01013350">
    <property type="protein sequence ID" value="GIY60611.1"/>
    <property type="molecule type" value="Genomic_DNA"/>
</dbReference>
<keyword evidence="3" id="KW-1185">Reference proteome</keyword>
<protein>
    <submittedName>
        <fullName evidence="2">Uncharacterized protein</fullName>
    </submittedName>
</protein>
<reference evidence="2 3" key="1">
    <citation type="submission" date="2021-06" db="EMBL/GenBank/DDBJ databases">
        <title>Caerostris extrusa draft genome.</title>
        <authorList>
            <person name="Kono N."/>
            <person name="Arakawa K."/>
        </authorList>
    </citation>
    <scope>NUCLEOTIDE SEQUENCE [LARGE SCALE GENOMIC DNA]</scope>
</reference>
<sequence length="84" mass="8785">MTSYCLINCTSDSTEIISYTFPSDLTHARWGVTGSLPPPALCATINMTAVPSHPEGPCLFVAAALGAVNVLTAIAYVSHSQCAR</sequence>
<dbReference type="AlphaFoldDB" id="A0AAV4URS7"/>
<keyword evidence="1" id="KW-1133">Transmembrane helix</keyword>
<evidence type="ECO:0000313" key="3">
    <source>
        <dbReference type="Proteomes" id="UP001054945"/>
    </source>
</evidence>
<gene>
    <name evidence="2" type="ORF">CEXT_190101</name>
</gene>